<accession>A0ABW6SVK9</accession>
<dbReference type="Proteomes" id="UP001602013">
    <property type="component" value="Unassembled WGS sequence"/>
</dbReference>
<organism evidence="1 2">
    <name type="scientific">Microtetraspora malaysiensis</name>
    <dbReference type="NCBI Taxonomy" id="161358"/>
    <lineage>
        <taxon>Bacteria</taxon>
        <taxon>Bacillati</taxon>
        <taxon>Actinomycetota</taxon>
        <taxon>Actinomycetes</taxon>
        <taxon>Streptosporangiales</taxon>
        <taxon>Streptosporangiaceae</taxon>
        <taxon>Microtetraspora</taxon>
    </lineage>
</organism>
<reference evidence="1 2" key="1">
    <citation type="submission" date="2024-10" db="EMBL/GenBank/DDBJ databases">
        <title>The Natural Products Discovery Center: Release of the First 8490 Sequenced Strains for Exploring Actinobacteria Biosynthetic Diversity.</title>
        <authorList>
            <person name="Kalkreuter E."/>
            <person name="Kautsar S.A."/>
            <person name="Yang D."/>
            <person name="Bader C.D."/>
            <person name="Teijaro C.N."/>
            <person name="Fluegel L."/>
            <person name="Davis C.M."/>
            <person name="Simpson J.R."/>
            <person name="Lauterbach L."/>
            <person name="Steele A.D."/>
            <person name="Gui C."/>
            <person name="Meng S."/>
            <person name="Li G."/>
            <person name="Viehrig K."/>
            <person name="Ye F."/>
            <person name="Su P."/>
            <person name="Kiefer A.F."/>
            <person name="Nichols A."/>
            <person name="Cepeda A.J."/>
            <person name="Yan W."/>
            <person name="Fan B."/>
            <person name="Jiang Y."/>
            <person name="Adhikari A."/>
            <person name="Zheng C.-J."/>
            <person name="Schuster L."/>
            <person name="Cowan T.M."/>
            <person name="Smanski M.J."/>
            <person name="Chevrette M.G."/>
            <person name="De Carvalho L.P.S."/>
            <person name="Shen B."/>
        </authorList>
    </citation>
    <scope>NUCLEOTIDE SEQUENCE [LARGE SCALE GENOMIC DNA]</scope>
    <source>
        <strain evidence="1 2">NPDC002173</strain>
    </source>
</reference>
<comment type="caution">
    <text evidence="1">The sequence shown here is derived from an EMBL/GenBank/DDBJ whole genome shotgun (WGS) entry which is preliminary data.</text>
</comment>
<sequence>MKLAVWRESGPISRDQARERFLDGPPEPDDDFADAFAALFPGERIDDIPLERVDEISNAVFALAREHGLVCYDPQRDLVHSLEPRSVYPQMQMHTGDGMIVGDPDLKLISDVLETLSPQNPFVALVCFGEHFMQVSPGYELEFKENGEIRATVTADLAEVRRAMLEYATGDRSFLQRHEWKAV</sequence>
<dbReference type="RefSeq" id="WP_387412827.1">
    <property type="nucleotide sequence ID" value="NZ_JBIASD010000012.1"/>
</dbReference>
<gene>
    <name evidence="1" type="ORF">ACFYXI_19115</name>
</gene>
<keyword evidence="2" id="KW-1185">Reference proteome</keyword>
<dbReference type="EMBL" id="JBIASD010000012">
    <property type="protein sequence ID" value="MFF3667710.1"/>
    <property type="molecule type" value="Genomic_DNA"/>
</dbReference>
<evidence type="ECO:0008006" key="3">
    <source>
        <dbReference type="Google" id="ProtNLM"/>
    </source>
</evidence>
<proteinExistence type="predicted"/>
<evidence type="ECO:0000313" key="1">
    <source>
        <dbReference type="EMBL" id="MFF3667710.1"/>
    </source>
</evidence>
<name>A0ABW6SVK9_9ACTN</name>
<protein>
    <recommendedName>
        <fullName evidence="3">SUKH-3 immunity protein</fullName>
    </recommendedName>
</protein>
<evidence type="ECO:0000313" key="2">
    <source>
        <dbReference type="Proteomes" id="UP001602013"/>
    </source>
</evidence>